<dbReference type="Pfam" id="PF05362">
    <property type="entry name" value="Lon_C"/>
    <property type="match status" value="1"/>
</dbReference>
<keyword evidence="2" id="KW-0812">Transmembrane</keyword>
<feature type="transmembrane region" description="Helical" evidence="2">
    <location>
        <begin position="29"/>
        <end position="47"/>
    </location>
</feature>
<organism evidence="4 5">
    <name type="scientific">Flexivirga endophytica</name>
    <dbReference type="NCBI Taxonomy" id="1849103"/>
    <lineage>
        <taxon>Bacteria</taxon>
        <taxon>Bacillati</taxon>
        <taxon>Actinomycetota</taxon>
        <taxon>Actinomycetes</taxon>
        <taxon>Micrococcales</taxon>
        <taxon>Dermacoccaceae</taxon>
        <taxon>Flexivirga</taxon>
    </lineage>
</organism>
<keyword evidence="5" id="KW-1185">Reference proteome</keyword>
<feature type="active site" evidence="1">
    <location>
        <position position="310"/>
    </location>
</feature>
<reference evidence="4" key="2">
    <citation type="submission" date="2020-09" db="EMBL/GenBank/DDBJ databases">
        <authorList>
            <person name="Sun Q."/>
            <person name="Zhou Y."/>
        </authorList>
    </citation>
    <scope>NUCLEOTIDE SEQUENCE</scope>
    <source>
        <strain evidence="4">CGMCC 1.15085</strain>
    </source>
</reference>
<evidence type="ECO:0000313" key="4">
    <source>
        <dbReference type="EMBL" id="GGB44787.1"/>
    </source>
</evidence>
<dbReference type="GO" id="GO:0030163">
    <property type="term" value="P:protein catabolic process"/>
    <property type="evidence" value="ECO:0007669"/>
    <property type="project" value="InterPro"/>
</dbReference>
<keyword evidence="2" id="KW-1133">Transmembrane helix</keyword>
<proteinExistence type="inferred from homology"/>
<keyword evidence="1" id="KW-0378">Hydrolase</keyword>
<dbReference type="Pfam" id="PF13180">
    <property type="entry name" value="PDZ_2"/>
    <property type="match status" value="1"/>
</dbReference>
<name>A0A916TI00_9MICO</name>
<accession>A0A916TI00</accession>
<dbReference type="InterPro" id="IPR014721">
    <property type="entry name" value="Ribsml_uS5_D2-typ_fold_subgr"/>
</dbReference>
<dbReference type="GO" id="GO:0006508">
    <property type="term" value="P:proteolysis"/>
    <property type="evidence" value="ECO:0007669"/>
    <property type="project" value="UniProtKB-KW"/>
</dbReference>
<dbReference type="PROSITE" id="PS51786">
    <property type="entry name" value="LON_PROTEOLYTIC"/>
    <property type="match status" value="1"/>
</dbReference>
<dbReference type="PANTHER" id="PTHR10046">
    <property type="entry name" value="ATP DEPENDENT LON PROTEASE FAMILY MEMBER"/>
    <property type="match status" value="1"/>
</dbReference>
<evidence type="ECO:0000256" key="1">
    <source>
        <dbReference type="PROSITE-ProRule" id="PRU01122"/>
    </source>
</evidence>
<dbReference type="InterPro" id="IPR027065">
    <property type="entry name" value="Lon_Prtase"/>
</dbReference>
<dbReference type="InterPro" id="IPR001478">
    <property type="entry name" value="PDZ"/>
</dbReference>
<dbReference type="InterPro" id="IPR036034">
    <property type="entry name" value="PDZ_sf"/>
</dbReference>
<comment type="catalytic activity">
    <reaction evidence="1">
        <text>Hydrolysis of proteins in presence of ATP.</text>
        <dbReference type="EC" id="3.4.21.53"/>
    </reaction>
</comment>
<evidence type="ECO:0000259" key="3">
    <source>
        <dbReference type="PROSITE" id="PS51786"/>
    </source>
</evidence>
<dbReference type="InterPro" id="IPR020568">
    <property type="entry name" value="Ribosomal_Su5_D2-typ_SF"/>
</dbReference>
<keyword evidence="1" id="KW-0645">Protease</keyword>
<dbReference type="InterPro" id="IPR008269">
    <property type="entry name" value="Lon_proteolytic"/>
</dbReference>
<keyword evidence="2" id="KW-0472">Membrane</keyword>
<keyword evidence="1" id="KW-0720">Serine protease</keyword>
<dbReference type="SUPFAM" id="SSF54211">
    <property type="entry name" value="Ribosomal protein S5 domain 2-like"/>
    <property type="match status" value="1"/>
</dbReference>
<dbReference type="Proteomes" id="UP000636793">
    <property type="component" value="Unassembled WGS sequence"/>
</dbReference>
<comment type="similarity">
    <text evidence="1">Belongs to the peptidase S16 family.</text>
</comment>
<feature type="domain" description="Lon proteolytic" evidence="3">
    <location>
        <begin position="257"/>
        <end position="358"/>
    </location>
</feature>
<evidence type="ECO:0000256" key="2">
    <source>
        <dbReference type="SAM" id="Phobius"/>
    </source>
</evidence>
<dbReference type="EC" id="3.4.21.53" evidence="1"/>
<evidence type="ECO:0000313" key="5">
    <source>
        <dbReference type="Proteomes" id="UP000636793"/>
    </source>
</evidence>
<dbReference type="SUPFAM" id="SSF50156">
    <property type="entry name" value="PDZ domain-like"/>
    <property type="match status" value="1"/>
</dbReference>
<dbReference type="GO" id="GO:0004176">
    <property type="term" value="F:ATP-dependent peptidase activity"/>
    <property type="evidence" value="ECO:0007669"/>
    <property type="project" value="UniProtKB-UniRule"/>
</dbReference>
<dbReference type="GO" id="GO:0005524">
    <property type="term" value="F:ATP binding"/>
    <property type="evidence" value="ECO:0007669"/>
    <property type="project" value="InterPro"/>
</dbReference>
<feature type="active site" evidence="1">
    <location>
        <position position="265"/>
    </location>
</feature>
<dbReference type="AlphaFoldDB" id="A0A916TI00"/>
<sequence>MDEHGKPTGGAQAGGNNISGGRLSRRNTGLLVLALVVVIAIAALNLIHVPKVIMRPGPVTNTLGEKSGKPVIEVKGAKTYPTSGALDFTTVSIAGGPQYPVSVMEWLKAKYIDDDAEIYPEEMWFPKGITSKQVEQQSTAEMTNSQQTAEVVAMRAAGVTVPETIRVAQLQKGAAATGKLEVKDVLVELNGKKVSTLESVSTVMHKVKAGTTVPVTVKRGTKTMHLKVPTSAGEDGHAVFGIAITPAYKFPYEVKVNAGDVGGPSAGTMFTLAIYDLLTPGALTGGHKVAGTGTMSEDGSVGPIGGIRQKMLGAERSGAKFFLAPKSDCSEAKGHEPDGLTVIRIDNVQDAIGALKQIAAGRTTGFTGCG</sequence>
<comment type="caution">
    <text evidence="4">The sequence shown here is derived from an EMBL/GenBank/DDBJ whole genome shotgun (WGS) entry which is preliminary data.</text>
</comment>
<gene>
    <name evidence="4" type="ORF">GCM10011492_39820</name>
</gene>
<protein>
    <recommendedName>
        <fullName evidence="1">endopeptidase La</fullName>
        <ecNumber evidence="1">3.4.21.53</ecNumber>
    </recommendedName>
</protein>
<dbReference type="Gene3D" id="3.30.230.10">
    <property type="match status" value="1"/>
</dbReference>
<dbReference type="GO" id="GO:0004252">
    <property type="term" value="F:serine-type endopeptidase activity"/>
    <property type="evidence" value="ECO:0007669"/>
    <property type="project" value="UniProtKB-UniRule"/>
</dbReference>
<reference evidence="4" key="1">
    <citation type="journal article" date="2014" name="Int. J. Syst. Evol. Microbiol.">
        <title>Complete genome sequence of Corynebacterium casei LMG S-19264T (=DSM 44701T), isolated from a smear-ripened cheese.</title>
        <authorList>
            <consortium name="US DOE Joint Genome Institute (JGI-PGF)"/>
            <person name="Walter F."/>
            <person name="Albersmeier A."/>
            <person name="Kalinowski J."/>
            <person name="Ruckert C."/>
        </authorList>
    </citation>
    <scope>NUCLEOTIDE SEQUENCE</scope>
    <source>
        <strain evidence="4">CGMCC 1.15085</strain>
    </source>
</reference>
<dbReference type="EMBL" id="BMHI01000007">
    <property type="protein sequence ID" value="GGB44787.1"/>
    <property type="molecule type" value="Genomic_DNA"/>
</dbReference>